<dbReference type="Proteomes" id="UP001241377">
    <property type="component" value="Unassembled WGS sequence"/>
</dbReference>
<keyword evidence="2" id="KW-1185">Reference proteome</keyword>
<name>A0ACC2WE77_9TREE</name>
<dbReference type="EMBL" id="JASBWR010000016">
    <property type="protein sequence ID" value="KAJ9109768.1"/>
    <property type="molecule type" value="Genomic_DNA"/>
</dbReference>
<proteinExistence type="predicted"/>
<organism evidence="1 2">
    <name type="scientific">Naganishia cerealis</name>
    <dbReference type="NCBI Taxonomy" id="610337"/>
    <lineage>
        <taxon>Eukaryota</taxon>
        <taxon>Fungi</taxon>
        <taxon>Dikarya</taxon>
        <taxon>Basidiomycota</taxon>
        <taxon>Agaricomycotina</taxon>
        <taxon>Tremellomycetes</taxon>
        <taxon>Filobasidiales</taxon>
        <taxon>Filobasidiaceae</taxon>
        <taxon>Naganishia</taxon>
    </lineage>
</organism>
<evidence type="ECO:0000313" key="1">
    <source>
        <dbReference type="EMBL" id="KAJ9109768.1"/>
    </source>
</evidence>
<sequence length="546" mass="59426">MSDSLAPSSENDIGQSHFDVTVVGTGLCESIAASALAKRGLSVLHLDPHEYYGDRHASLTVDEMVQWVNEIQASALHQYTAASYEFPISEFESNLNKVARQYALSVFPAILPARGDLIDTLIAEDVGKYVSFRLVDGVSTYQKPRAGELRETARWKRVPAGKDQIFKDSSLSLLDKRRLMKFIMFASSERSSDGWETEPLLQGKESQSILEFLASTFQLSHDLADTIAYGIAFCTSPTELAKPALMRMNRYFRSIGRYGPSPFLVAQYGGVGEITQAFCRASAVYGGMYILGPQGKISDFTCTPQEKISDHSQHAISLRIPAHHEPVTSDVLIDGTGTVLEHSSSATEGAAKVPSQVCCIAILSELPSQIQTAIAPNTTRQDDSADPEDSKDEQVEENAQDVFLMIFPPGSVQGGSTQAVRALFMGSGTGSCPAGQFVLYLQAMAEVDSVVPKQTLQPYLECLLGDVSPLFITYYAVKATADPLVFSSPTTDTPANTTPSSSLEQGQEELVWFEGLDMEAHRARELIRRGLVATSHRTHGVSAEED</sequence>
<reference evidence="1" key="1">
    <citation type="submission" date="2023-04" db="EMBL/GenBank/DDBJ databases">
        <title>Draft Genome sequencing of Naganishia species isolated from polar environments using Oxford Nanopore Technology.</title>
        <authorList>
            <person name="Leo P."/>
            <person name="Venkateswaran K."/>
        </authorList>
    </citation>
    <scope>NUCLEOTIDE SEQUENCE</scope>
    <source>
        <strain evidence="1">MNA-CCFEE 5261</strain>
    </source>
</reference>
<evidence type="ECO:0000313" key="2">
    <source>
        <dbReference type="Proteomes" id="UP001241377"/>
    </source>
</evidence>
<protein>
    <submittedName>
        <fullName evidence="1">Uncharacterized protein</fullName>
    </submittedName>
</protein>
<accession>A0ACC2WE77</accession>
<gene>
    <name evidence="1" type="ORF">QFC19_001998</name>
</gene>
<comment type="caution">
    <text evidence="1">The sequence shown here is derived from an EMBL/GenBank/DDBJ whole genome shotgun (WGS) entry which is preliminary data.</text>
</comment>